<evidence type="ECO:0000259" key="1">
    <source>
        <dbReference type="Pfam" id="PF01814"/>
    </source>
</evidence>
<keyword evidence="3" id="KW-1185">Reference proteome</keyword>
<dbReference type="OrthoDB" id="5512987at2"/>
<dbReference type="Pfam" id="PF01814">
    <property type="entry name" value="Hemerythrin"/>
    <property type="match status" value="1"/>
</dbReference>
<sequence length="179" mass="20283">MSTTAQASQQPQTGDALEILMADHRAVEQLFDAFDRAPKDDLERKSTLVQRACELLTIHAIIEEELLYPAAREAFGKDDEKIDVEEAYVEHFLVKTLIEKFTQLRAGDEGFDATFRVLKENVTHHVEEEESELFKEIRKTGIDLAKLGEKIEARKTELQNRITQTATGQKSTTNKAAVH</sequence>
<dbReference type="Gene3D" id="1.20.120.520">
    <property type="entry name" value="nmb1532 protein domain like"/>
    <property type="match status" value="1"/>
</dbReference>
<proteinExistence type="predicted"/>
<reference evidence="2 3" key="1">
    <citation type="submission" date="2016-01" db="EMBL/GenBank/DDBJ databases">
        <authorList>
            <person name="Peeters C."/>
        </authorList>
    </citation>
    <scope>NUCLEOTIDE SEQUENCE [LARGE SCALE GENOMIC DNA]</scope>
    <source>
        <strain evidence="2">LMG 29315</strain>
    </source>
</reference>
<dbReference type="Proteomes" id="UP000198263">
    <property type="component" value="Unassembled WGS sequence"/>
</dbReference>
<dbReference type="PANTHER" id="PTHR35585">
    <property type="entry name" value="HHE DOMAIN PROTEIN (AFU_ORTHOLOGUE AFUA_4G00730)"/>
    <property type="match status" value="1"/>
</dbReference>
<dbReference type="RefSeq" id="WP_040051040.1">
    <property type="nucleotide sequence ID" value="NZ_FCNV02000003.1"/>
</dbReference>
<dbReference type="EMBL" id="FCNV02000003">
    <property type="protein sequence ID" value="SAL29470.1"/>
    <property type="molecule type" value="Genomic_DNA"/>
</dbReference>
<name>A0A658QWU1_9BURK</name>
<feature type="domain" description="Hemerythrin-like" evidence="1">
    <location>
        <begin position="16"/>
        <end position="136"/>
    </location>
</feature>
<organism evidence="2 3">
    <name type="scientific">Caballeronia concitans</name>
    <dbReference type="NCBI Taxonomy" id="1777133"/>
    <lineage>
        <taxon>Bacteria</taxon>
        <taxon>Pseudomonadati</taxon>
        <taxon>Pseudomonadota</taxon>
        <taxon>Betaproteobacteria</taxon>
        <taxon>Burkholderiales</taxon>
        <taxon>Burkholderiaceae</taxon>
        <taxon>Caballeronia</taxon>
    </lineage>
</organism>
<gene>
    <name evidence="2" type="ORF">AWB72_02464</name>
</gene>
<evidence type="ECO:0000313" key="2">
    <source>
        <dbReference type="EMBL" id="SAL29470.1"/>
    </source>
</evidence>
<dbReference type="InterPro" id="IPR012312">
    <property type="entry name" value="Hemerythrin-like"/>
</dbReference>
<protein>
    <submittedName>
        <fullName evidence="2">Cation-binding protein</fullName>
    </submittedName>
</protein>
<dbReference type="PANTHER" id="PTHR35585:SF1">
    <property type="entry name" value="HHE DOMAIN PROTEIN (AFU_ORTHOLOGUE AFUA_4G00730)"/>
    <property type="match status" value="1"/>
</dbReference>
<evidence type="ECO:0000313" key="3">
    <source>
        <dbReference type="Proteomes" id="UP000198263"/>
    </source>
</evidence>
<dbReference type="AlphaFoldDB" id="A0A658QWU1"/>
<accession>A0A658QWU1</accession>
<comment type="caution">
    <text evidence="2">The sequence shown here is derived from an EMBL/GenBank/DDBJ whole genome shotgun (WGS) entry which is preliminary data.</text>
</comment>